<feature type="region of interest" description="Disordered" evidence="10">
    <location>
        <begin position="42"/>
        <end position="65"/>
    </location>
</feature>
<keyword evidence="8 9" id="KW-0472">Membrane</keyword>
<dbReference type="Pfam" id="PF02416">
    <property type="entry name" value="TatA_B_E"/>
    <property type="match status" value="1"/>
</dbReference>
<keyword evidence="5 9" id="KW-0653">Protein transport</keyword>
<dbReference type="GO" id="GO:0008320">
    <property type="term" value="F:protein transmembrane transporter activity"/>
    <property type="evidence" value="ECO:0007669"/>
    <property type="project" value="UniProtKB-UniRule"/>
</dbReference>
<keyword evidence="3 9" id="KW-1003">Cell membrane</keyword>
<comment type="subcellular location">
    <subcellularLocation>
        <location evidence="1 9">Cell membrane</location>
        <topology evidence="1 9">Single-pass membrane protein</topology>
    </subcellularLocation>
</comment>
<dbReference type="Proteomes" id="UP000316199">
    <property type="component" value="Unassembled WGS sequence"/>
</dbReference>
<proteinExistence type="inferred from homology"/>
<evidence type="ECO:0000256" key="5">
    <source>
        <dbReference type="ARBA" id="ARBA00022927"/>
    </source>
</evidence>
<keyword evidence="7 9" id="KW-0811">Translocation</keyword>
<sequence length="65" mass="6867">MSFGIPELAIILVIALVLFGTSKLKSIGSDLGSAIKGFRSAVSRDDEGPKEIDTETKSENKSPSN</sequence>
<evidence type="ECO:0000313" key="11">
    <source>
        <dbReference type="EMBL" id="RZO76589.1"/>
    </source>
</evidence>
<keyword evidence="2 9" id="KW-0813">Transport</keyword>
<dbReference type="HAMAP" id="MF_00236">
    <property type="entry name" value="TatA_E"/>
    <property type="match status" value="1"/>
</dbReference>
<comment type="similarity">
    <text evidence="9">Belongs to the TatA/E family.</text>
</comment>
<comment type="function">
    <text evidence="9">Part of the twin-arginine translocation (Tat) system that transports large folded proteins containing a characteristic twin-arginine motif in their signal peptide across membranes. TatA could form the protein-conducting channel of the Tat system.</text>
</comment>
<keyword evidence="6 9" id="KW-1133">Transmembrane helix</keyword>
<accession>A0A520S2A9</accession>
<evidence type="ECO:0000313" key="12">
    <source>
        <dbReference type="Proteomes" id="UP000316199"/>
    </source>
</evidence>
<name>A0A520S2A9_9GAMM</name>
<evidence type="ECO:0000256" key="1">
    <source>
        <dbReference type="ARBA" id="ARBA00004162"/>
    </source>
</evidence>
<gene>
    <name evidence="9" type="primary">tatA</name>
    <name evidence="11" type="ORF">EVA68_04030</name>
</gene>
<evidence type="ECO:0000256" key="9">
    <source>
        <dbReference type="HAMAP-Rule" id="MF_00236"/>
    </source>
</evidence>
<reference evidence="11 12" key="1">
    <citation type="submission" date="2019-02" db="EMBL/GenBank/DDBJ databases">
        <title>Prokaryotic population dynamics and viral predation in marine succession experiment using metagenomics: the confinement effect.</title>
        <authorList>
            <person name="Haro-Moreno J.M."/>
            <person name="Rodriguez-Valera F."/>
            <person name="Lopez-Perez M."/>
        </authorList>
    </citation>
    <scope>NUCLEOTIDE SEQUENCE [LARGE SCALE GENOMIC DNA]</scope>
    <source>
        <strain evidence="11">MED-G157</strain>
    </source>
</reference>
<dbReference type="AlphaFoldDB" id="A0A520S2A9"/>
<evidence type="ECO:0000256" key="2">
    <source>
        <dbReference type="ARBA" id="ARBA00022448"/>
    </source>
</evidence>
<keyword evidence="4 9" id="KW-0812">Transmembrane</keyword>
<evidence type="ECO:0000256" key="8">
    <source>
        <dbReference type="ARBA" id="ARBA00023136"/>
    </source>
</evidence>
<dbReference type="InterPro" id="IPR006312">
    <property type="entry name" value="TatA/E"/>
</dbReference>
<dbReference type="GO" id="GO:0033281">
    <property type="term" value="C:TAT protein transport complex"/>
    <property type="evidence" value="ECO:0007669"/>
    <property type="project" value="UniProtKB-UniRule"/>
</dbReference>
<evidence type="ECO:0000256" key="3">
    <source>
        <dbReference type="ARBA" id="ARBA00022475"/>
    </source>
</evidence>
<organism evidence="11 12">
    <name type="scientific">OM182 bacterium</name>
    <dbReference type="NCBI Taxonomy" id="2510334"/>
    <lineage>
        <taxon>Bacteria</taxon>
        <taxon>Pseudomonadati</taxon>
        <taxon>Pseudomonadota</taxon>
        <taxon>Gammaproteobacteria</taxon>
        <taxon>OMG group</taxon>
        <taxon>OM182 clade</taxon>
    </lineage>
</organism>
<dbReference type="PANTHER" id="PTHR42982">
    <property type="entry name" value="SEC-INDEPENDENT PROTEIN TRANSLOCASE PROTEIN TATA"/>
    <property type="match status" value="1"/>
</dbReference>
<evidence type="ECO:0000256" key="4">
    <source>
        <dbReference type="ARBA" id="ARBA00022692"/>
    </source>
</evidence>
<comment type="subunit">
    <text evidence="9">The Tat system comprises two distinct complexes: a TatABC complex, containing multiple copies of TatA, TatB and TatC subunits, and a separate TatA complex, containing only TatA subunits. Substrates initially bind to the TatABC complex, which probably triggers association of the separate TatA complex to form the active translocon.</text>
</comment>
<comment type="caution">
    <text evidence="11">The sequence shown here is derived from an EMBL/GenBank/DDBJ whole genome shotgun (WGS) entry which is preliminary data.</text>
</comment>
<dbReference type="InterPro" id="IPR003369">
    <property type="entry name" value="TatA/B/E"/>
</dbReference>
<dbReference type="GO" id="GO:0043953">
    <property type="term" value="P:protein transport by the Tat complex"/>
    <property type="evidence" value="ECO:0007669"/>
    <property type="project" value="UniProtKB-UniRule"/>
</dbReference>
<dbReference type="EMBL" id="SHAG01000010">
    <property type="protein sequence ID" value="RZO76589.1"/>
    <property type="molecule type" value="Genomic_DNA"/>
</dbReference>
<dbReference type="Gene3D" id="1.20.5.3310">
    <property type="match status" value="1"/>
</dbReference>
<protein>
    <recommendedName>
        <fullName evidence="9">Sec-independent protein translocase protein TatA</fullName>
    </recommendedName>
</protein>
<dbReference type="PANTHER" id="PTHR42982:SF1">
    <property type="entry name" value="SEC-INDEPENDENT PROTEIN TRANSLOCASE PROTEIN TATA"/>
    <property type="match status" value="1"/>
</dbReference>
<evidence type="ECO:0000256" key="6">
    <source>
        <dbReference type="ARBA" id="ARBA00022989"/>
    </source>
</evidence>
<dbReference type="NCBIfam" id="TIGR01411">
    <property type="entry name" value="tatAE"/>
    <property type="match status" value="1"/>
</dbReference>
<evidence type="ECO:0000256" key="10">
    <source>
        <dbReference type="SAM" id="MobiDB-lite"/>
    </source>
</evidence>
<evidence type="ECO:0000256" key="7">
    <source>
        <dbReference type="ARBA" id="ARBA00023010"/>
    </source>
</evidence>